<comment type="caution">
    <text evidence="4">The sequence shown here is derived from an EMBL/GenBank/DDBJ whole genome shotgun (WGS) entry which is preliminary data.</text>
</comment>
<feature type="region of interest" description="Disordered" evidence="1">
    <location>
        <begin position="147"/>
        <end position="168"/>
    </location>
</feature>
<dbReference type="OrthoDB" id="196738at2"/>
<dbReference type="Proteomes" id="UP000050514">
    <property type="component" value="Unassembled WGS sequence"/>
</dbReference>
<dbReference type="Pfam" id="PF14376">
    <property type="entry name" value="Haem_bd"/>
    <property type="match status" value="1"/>
</dbReference>
<proteinExistence type="predicted"/>
<feature type="compositionally biased region" description="Basic and acidic residues" evidence="1">
    <location>
        <begin position="156"/>
        <end position="168"/>
    </location>
</feature>
<accession>A0A0P6WZD6</accession>
<protein>
    <submittedName>
        <fullName evidence="4">Cytochrome C</fullName>
    </submittedName>
</protein>
<gene>
    <name evidence="4" type="ORF">AC812_16255</name>
</gene>
<feature type="transmembrane region" description="Helical" evidence="2">
    <location>
        <begin position="9"/>
        <end position="31"/>
    </location>
</feature>
<evidence type="ECO:0000259" key="3">
    <source>
        <dbReference type="SMART" id="SM01235"/>
    </source>
</evidence>
<evidence type="ECO:0000313" key="5">
    <source>
        <dbReference type="Proteomes" id="UP000050514"/>
    </source>
</evidence>
<reference evidence="4 5" key="1">
    <citation type="submission" date="2015-07" db="EMBL/GenBank/DDBJ databases">
        <title>Draft genome of Bellilinea caldifistulae DSM 17877.</title>
        <authorList>
            <person name="Hemp J."/>
            <person name="Ward L.M."/>
            <person name="Pace L.A."/>
            <person name="Fischer W.W."/>
        </authorList>
    </citation>
    <scope>NUCLEOTIDE SEQUENCE [LARGE SCALE GENOMIC DNA]</scope>
    <source>
        <strain evidence="4 5">GOMI-1</strain>
    </source>
</reference>
<evidence type="ECO:0000256" key="2">
    <source>
        <dbReference type="SAM" id="Phobius"/>
    </source>
</evidence>
<keyword evidence="2" id="KW-0812">Transmembrane</keyword>
<evidence type="ECO:0000256" key="1">
    <source>
        <dbReference type="SAM" id="MobiDB-lite"/>
    </source>
</evidence>
<keyword evidence="2" id="KW-0472">Membrane</keyword>
<dbReference type="InterPro" id="IPR025992">
    <property type="entry name" value="Haem-bd"/>
</dbReference>
<keyword evidence="5" id="KW-1185">Reference proteome</keyword>
<organism evidence="4 5">
    <name type="scientific">Bellilinea caldifistulae</name>
    <dbReference type="NCBI Taxonomy" id="360411"/>
    <lineage>
        <taxon>Bacteria</taxon>
        <taxon>Bacillati</taxon>
        <taxon>Chloroflexota</taxon>
        <taxon>Anaerolineae</taxon>
        <taxon>Anaerolineales</taxon>
        <taxon>Anaerolineaceae</taxon>
        <taxon>Bellilinea</taxon>
    </lineage>
</organism>
<sequence>MSSKPLSRLTLTVVSIPILVLLSAFVFIQFLPIGKDHTNPPVVAEPNWDSPQTRETFMRACGDCHSNQTVWPWYTNIAPASWLISRDVTEGREKLNVSEWGIRENEADDVVKVVQNGEMPPWFYLPLHPEARLSAAEKQVFLQELAATFGNENEEKESRGRENGEDDD</sequence>
<dbReference type="STRING" id="360411.AC812_16255"/>
<dbReference type="EMBL" id="LGHJ01000025">
    <property type="protein sequence ID" value="KPL72132.1"/>
    <property type="molecule type" value="Genomic_DNA"/>
</dbReference>
<feature type="domain" description="Haem-binding" evidence="3">
    <location>
        <begin position="22"/>
        <end position="149"/>
    </location>
</feature>
<dbReference type="AlphaFoldDB" id="A0A0P6WZD6"/>
<dbReference type="RefSeq" id="WP_061913037.1">
    <property type="nucleotide sequence ID" value="NZ_DF967971.1"/>
</dbReference>
<keyword evidence="2" id="KW-1133">Transmembrane helix</keyword>
<evidence type="ECO:0000313" key="4">
    <source>
        <dbReference type="EMBL" id="KPL72132.1"/>
    </source>
</evidence>
<name>A0A0P6WZD6_9CHLR</name>
<dbReference type="SMART" id="SM01235">
    <property type="entry name" value="Haem_bd"/>
    <property type="match status" value="1"/>
</dbReference>